<dbReference type="EMBL" id="JAWWNJ010000008">
    <property type="protein sequence ID" value="KAK7050092.1"/>
    <property type="molecule type" value="Genomic_DNA"/>
</dbReference>
<protein>
    <submittedName>
        <fullName evidence="3">Carboxylic ester hydrolase</fullName>
    </submittedName>
</protein>
<organism evidence="3 4">
    <name type="scientific">Favolaschia claudopus</name>
    <dbReference type="NCBI Taxonomy" id="2862362"/>
    <lineage>
        <taxon>Eukaryota</taxon>
        <taxon>Fungi</taxon>
        <taxon>Dikarya</taxon>
        <taxon>Basidiomycota</taxon>
        <taxon>Agaricomycotina</taxon>
        <taxon>Agaricomycetes</taxon>
        <taxon>Agaricomycetidae</taxon>
        <taxon>Agaricales</taxon>
        <taxon>Marasmiineae</taxon>
        <taxon>Mycenaceae</taxon>
        <taxon>Favolaschia</taxon>
    </lineage>
</organism>
<keyword evidence="2" id="KW-1133">Transmembrane helix</keyword>
<comment type="caution">
    <text evidence="3">The sequence shown here is derived from an EMBL/GenBank/DDBJ whole genome shotgun (WGS) entry which is preliminary data.</text>
</comment>
<feature type="compositionally biased region" description="Basic and acidic residues" evidence="1">
    <location>
        <begin position="304"/>
        <end position="316"/>
    </location>
</feature>
<evidence type="ECO:0000313" key="4">
    <source>
        <dbReference type="Proteomes" id="UP001362999"/>
    </source>
</evidence>
<keyword evidence="2" id="KW-0812">Transmembrane</keyword>
<gene>
    <name evidence="3" type="ORF">R3P38DRAFT_1736636</name>
</gene>
<name>A0AAW0DFG9_9AGAR</name>
<feature type="transmembrane region" description="Helical" evidence="2">
    <location>
        <begin position="221"/>
        <end position="240"/>
    </location>
</feature>
<keyword evidence="2" id="KW-0472">Membrane</keyword>
<proteinExistence type="predicted"/>
<feature type="transmembrane region" description="Helical" evidence="2">
    <location>
        <begin position="170"/>
        <end position="191"/>
    </location>
</feature>
<keyword evidence="3" id="KW-0378">Hydrolase</keyword>
<evidence type="ECO:0000256" key="1">
    <source>
        <dbReference type="SAM" id="MobiDB-lite"/>
    </source>
</evidence>
<dbReference type="Proteomes" id="UP001362999">
    <property type="component" value="Unassembled WGS sequence"/>
</dbReference>
<reference evidence="3 4" key="1">
    <citation type="journal article" date="2024" name="J Genomics">
        <title>Draft genome sequencing and assembly of Favolaschia claudopus CIRM-BRFM 2984 isolated from oak limbs.</title>
        <authorList>
            <person name="Navarro D."/>
            <person name="Drula E."/>
            <person name="Chaduli D."/>
            <person name="Cazenave R."/>
            <person name="Ahrendt S."/>
            <person name="Wang J."/>
            <person name="Lipzen A."/>
            <person name="Daum C."/>
            <person name="Barry K."/>
            <person name="Grigoriev I.V."/>
            <person name="Favel A."/>
            <person name="Rosso M.N."/>
            <person name="Martin F."/>
        </authorList>
    </citation>
    <scope>NUCLEOTIDE SEQUENCE [LARGE SCALE GENOMIC DNA]</scope>
    <source>
        <strain evidence="3 4">CIRM-BRFM 2984</strain>
    </source>
</reference>
<sequence length="329" mass="35908">MTPLALPAANLIEIVILSFLYGIYLSSLGIAAHIELTTESGRRWKRLSEIRKLIIVVSVLLLVNSTIDLVVVVMGGMKTLTEGPAVAFDLSVRYQTLIKTFCVVFQTLIGDGILMYRCWVLYDESKIVGSAAILLWLTNFGFTIRAMVILSQAKVELILSIIIQPWMRSFWSVTIAVNMLATSLIVMRIWVVERETRRLRCNFDSSQGTGQTILGRAMRNLVESGAIYTCASIFTLGSYAAQSNVLYIASAVEIHSVGIAFNLIILRCARSGGEKGTSTVPTHSIDFGGMSTQAAANTAFSGDDAEKNVTRTDRESPAPTPIDKQAASV</sequence>
<accession>A0AAW0DFG9</accession>
<dbReference type="GO" id="GO:0016787">
    <property type="term" value="F:hydrolase activity"/>
    <property type="evidence" value="ECO:0007669"/>
    <property type="project" value="UniProtKB-KW"/>
</dbReference>
<feature type="region of interest" description="Disordered" evidence="1">
    <location>
        <begin position="298"/>
        <end position="329"/>
    </location>
</feature>
<dbReference type="AlphaFoldDB" id="A0AAW0DFG9"/>
<feature type="transmembrane region" description="Helical" evidence="2">
    <location>
        <begin position="12"/>
        <end position="32"/>
    </location>
</feature>
<evidence type="ECO:0000256" key="2">
    <source>
        <dbReference type="SAM" id="Phobius"/>
    </source>
</evidence>
<evidence type="ECO:0000313" key="3">
    <source>
        <dbReference type="EMBL" id="KAK7050092.1"/>
    </source>
</evidence>
<feature type="transmembrane region" description="Helical" evidence="2">
    <location>
        <begin position="128"/>
        <end position="150"/>
    </location>
</feature>
<feature type="transmembrane region" description="Helical" evidence="2">
    <location>
        <begin position="53"/>
        <end position="77"/>
    </location>
</feature>
<feature type="transmembrane region" description="Helical" evidence="2">
    <location>
        <begin position="246"/>
        <end position="266"/>
    </location>
</feature>
<keyword evidence="4" id="KW-1185">Reference proteome</keyword>
<feature type="transmembrane region" description="Helical" evidence="2">
    <location>
        <begin position="97"/>
        <end position="116"/>
    </location>
</feature>